<evidence type="ECO:0000256" key="10">
    <source>
        <dbReference type="SAM" id="Coils"/>
    </source>
</evidence>
<keyword evidence="7 10" id="KW-0175">Coiled coil</keyword>
<evidence type="ECO:0000256" key="2">
    <source>
        <dbReference type="ARBA" id="ARBA00005479"/>
    </source>
</evidence>
<dbReference type="Proteomes" id="UP000283841">
    <property type="component" value="Unassembled WGS sequence"/>
</dbReference>
<evidence type="ECO:0000256" key="1">
    <source>
        <dbReference type="ARBA" id="ARBA00004186"/>
    </source>
</evidence>
<keyword evidence="3" id="KW-0963">Cytoplasm</keyword>
<evidence type="ECO:0008006" key="13">
    <source>
        <dbReference type="Google" id="ProtNLM"/>
    </source>
</evidence>
<dbReference type="STRING" id="264951.A0A443HLR9"/>
<dbReference type="RefSeq" id="XP_028482394.1">
    <property type="nucleotide sequence ID" value="XM_028631378.1"/>
</dbReference>
<evidence type="ECO:0000256" key="5">
    <source>
        <dbReference type="ARBA" id="ARBA00022701"/>
    </source>
</evidence>
<feature type="coiled-coil region" evidence="10">
    <location>
        <begin position="259"/>
        <end position="286"/>
    </location>
</feature>
<evidence type="ECO:0000256" key="4">
    <source>
        <dbReference type="ARBA" id="ARBA00022618"/>
    </source>
</evidence>
<organism evidence="11 12">
    <name type="scientific">Byssochlamys spectabilis</name>
    <name type="common">Paecilomyces variotii</name>
    <dbReference type="NCBI Taxonomy" id="264951"/>
    <lineage>
        <taxon>Eukaryota</taxon>
        <taxon>Fungi</taxon>
        <taxon>Dikarya</taxon>
        <taxon>Ascomycota</taxon>
        <taxon>Pezizomycotina</taxon>
        <taxon>Eurotiomycetes</taxon>
        <taxon>Eurotiomycetidae</taxon>
        <taxon>Eurotiales</taxon>
        <taxon>Thermoascaceae</taxon>
        <taxon>Paecilomyces</taxon>
    </lineage>
</organism>
<dbReference type="GO" id="GO:0051225">
    <property type="term" value="P:spindle assembly"/>
    <property type="evidence" value="ECO:0007669"/>
    <property type="project" value="InterPro"/>
</dbReference>
<dbReference type="GO" id="GO:0070652">
    <property type="term" value="C:HAUS complex"/>
    <property type="evidence" value="ECO:0007669"/>
    <property type="project" value="InterPro"/>
</dbReference>
<name>A0A443HLR9_BYSSP</name>
<dbReference type="AlphaFoldDB" id="A0A443HLR9"/>
<keyword evidence="4" id="KW-0132">Cell division</keyword>
<dbReference type="GeneID" id="39600655"/>
<comment type="similarity">
    <text evidence="2">Belongs to the HAUS1 family.</text>
</comment>
<evidence type="ECO:0000256" key="6">
    <source>
        <dbReference type="ARBA" id="ARBA00022776"/>
    </source>
</evidence>
<dbReference type="InterPro" id="IPR026243">
    <property type="entry name" value="HAUS1"/>
</dbReference>
<dbReference type="GO" id="GO:0005829">
    <property type="term" value="C:cytosol"/>
    <property type="evidence" value="ECO:0007669"/>
    <property type="project" value="TreeGrafter"/>
</dbReference>
<evidence type="ECO:0000256" key="3">
    <source>
        <dbReference type="ARBA" id="ARBA00022490"/>
    </source>
</evidence>
<dbReference type="GO" id="GO:0005819">
    <property type="term" value="C:spindle"/>
    <property type="evidence" value="ECO:0007669"/>
    <property type="project" value="UniProtKB-SubCell"/>
</dbReference>
<dbReference type="VEuPathDB" id="FungiDB:C8Q69DRAFT_478330"/>
<gene>
    <name evidence="11" type="ORF">C8Q69DRAFT_478330</name>
</gene>
<evidence type="ECO:0000313" key="12">
    <source>
        <dbReference type="Proteomes" id="UP000283841"/>
    </source>
</evidence>
<proteinExistence type="inferred from homology"/>
<comment type="caution">
    <text evidence="11">The sequence shown here is derived from an EMBL/GenBank/DDBJ whole genome shotgun (WGS) entry which is preliminary data.</text>
</comment>
<protein>
    <recommendedName>
        <fullName evidence="13">HAUS augmin-like complex subunit 1</fullName>
    </recommendedName>
</protein>
<evidence type="ECO:0000313" key="11">
    <source>
        <dbReference type="EMBL" id="RWQ92749.1"/>
    </source>
</evidence>
<keyword evidence="5" id="KW-0493">Microtubule</keyword>
<sequence>MDPPSPLDSPLISPSKARQAAIQAKDWAYINSWLARQYAPNPVPPFERNEDTLKTLLALAAANDTADEEAALFHRAREEALQGLKAREKAEPPQKKEILDEIEDYLDEKGAKSLDDLAETTVALGTLGAEDVPHAIIELTTEEFDAAEQVRRVEDLQNYLEKELDSLRRQLEELKTNEAYETPPDILAQTAEWNRGTKILGTKAGEYQSRIASLERTVNARGPTIQQLMEEEQCVLRLKETVSTLEGRLKAFHYLPPDVDGAKLEYKRLERELNQLIRRRDRMFEGLVEG</sequence>
<keyword evidence="9" id="KW-0131">Cell cycle</keyword>
<accession>A0A443HLR9</accession>
<feature type="coiled-coil region" evidence="10">
    <location>
        <begin position="150"/>
        <end position="177"/>
    </location>
</feature>
<keyword evidence="12" id="KW-1185">Reference proteome</keyword>
<dbReference type="EMBL" id="RCNU01000012">
    <property type="protein sequence ID" value="RWQ92749.1"/>
    <property type="molecule type" value="Genomic_DNA"/>
</dbReference>
<dbReference type="OrthoDB" id="5372507at2759"/>
<dbReference type="PANTHER" id="PTHR31570">
    <property type="entry name" value="HAUS AUGMIN-LIKE COMPLEX SUBUNIT 1"/>
    <property type="match status" value="1"/>
</dbReference>
<keyword evidence="8" id="KW-0206">Cytoskeleton</keyword>
<dbReference type="GO" id="GO:0051301">
    <property type="term" value="P:cell division"/>
    <property type="evidence" value="ECO:0007669"/>
    <property type="project" value="UniProtKB-KW"/>
</dbReference>
<evidence type="ECO:0000256" key="8">
    <source>
        <dbReference type="ARBA" id="ARBA00023212"/>
    </source>
</evidence>
<comment type="subcellular location">
    <subcellularLocation>
        <location evidence="1">Cytoplasm</location>
        <location evidence="1">Cytoskeleton</location>
        <location evidence="1">Spindle</location>
    </subcellularLocation>
</comment>
<dbReference type="Pfam" id="PF25762">
    <property type="entry name" value="HAUS1"/>
    <property type="match status" value="1"/>
</dbReference>
<reference evidence="11 12" key="1">
    <citation type="journal article" date="2018" name="Front. Microbiol.">
        <title>Genomic and genetic insights into a cosmopolitan fungus, Paecilomyces variotii (Eurotiales).</title>
        <authorList>
            <person name="Urquhart A.S."/>
            <person name="Mondo S.J."/>
            <person name="Makela M.R."/>
            <person name="Hane J.K."/>
            <person name="Wiebenga A."/>
            <person name="He G."/>
            <person name="Mihaltcheva S."/>
            <person name="Pangilinan J."/>
            <person name="Lipzen A."/>
            <person name="Barry K."/>
            <person name="de Vries R.P."/>
            <person name="Grigoriev I.V."/>
            <person name="Idnurm A."/>
        </authorList>
    </citation>
    <scope>NUCLEOTIDE SEQUENCE [LARGE SCALE GENOMIC DNA]</scope>
    <source>
        <strain evidence="11 12">CBS 101075</strain>
    </source>
</reference>
<dbReference type="GO" id="GO:0005874">
    <property type="term" value="C:microtubule"/>
    <property type="evidence" value="ECO:0007669"/>
    <property type="project" value="UniProtKB-KW"/>
</dbReference>
<dbReference type="PANTHER" id="PTHR31570:SF1">
    <property type="entry name" value="HAUS AUGMIN-LIKE COMPLEX SUBUNIT 1"/>
    <property type="match status" value="1"/>
</dbReference>
<evidence type="ECO:0000256" key="9">
    <source>
        <dbReference type="ARBA" id="ARBA00023306"/>
    </source>
</evidence>
<keyword evidence="6" id="KW-0498">Mitosis</keyword>
<evidence type="ECO:0000256" key="7">
    <source>
        <dbReference type="ARBA" id="ARBA00023054"/>
    </source>
</evidence>